<sequence length="542" mass="60358">MSSANDPARADATTATVGPPPPSDAQWLAPSQKVAWGDGWGVGNGIDVVSGSYTASPFDSVEPESSPSKLSFSAEERHLLIEDHTASSYESLVSAVAMADVLNLSPVDFRLGAGVEWTKFVRASGFHATFLVWYRSLSNVREVDVRRFLLKKSAKDLALKDLAAFRRQYGDYFVDQLLVGSSFAAVVTVQTQNTSAMKSVRSFLKGTATSKLDASLAFEVDKELAAQRVQIDAFIRTNGVEGHDATGKDPQPSSQNLHSFHEVVASLEWFKRHTAPTPLGVHIRHYSFLEDLENLPRMLPISKHAFDEISDIRRLVFSCRTLCDALPGDEYDDGSLIQLRVEVDHLVGNCVNDQSKFPYSSDVRATRRGELQELITRLAKIVKVYTIFSHVLAHRVGEPLERQTEHRDLWSYGLTTLHSTEDVVIKEGPTLEVEPPAIQFFSKPTTAHLTVPEGQHVVGWQVHQASEHVTWRRQSAIILGRNPTFSCLAKRSGALSSRVIRIVLFVVEDNPIFQMLYDRGEKSDETFLNSKDAERLQQLKLM</sequence>
<dbReference type="Proteomes" id="UP000006514">
    <property type="component" value="Unassembled WGS sequence"/>
</dbReference>
<organism evidence="2 3">
    <name type="scientific">Auricularia subglabra (strain TFB-10046 / SS5)</name>
    <name type="common">White-rot fungus</name>
    <name type="synonym">Auricularia delicata (strain TFB10046)</name>
    <dbReference type="NCBI Taxonomy" id="717982"/>
    <lineage>
        <taxon>Eukaryota</taxon>
        <taxon>Fungi</taxon>
        <taxon>Dikarya</taxon>
        <taxon>Basidiomycota</taxon>
        <taxon>Agaricomycotina</taxon>
        <taxon>Agaricomycetes</taxon>
        <taxon>Auriculariales</taxon>
        <taxon>Auriculariaceae</taxon>
        <taxon>Auricularia</taxon>
    </lineage>
</organism>
<dbReference type="InParanoid" id="J0LH48"/>
<protein>
    <recommendedName>
        <fullName evidence="4">MACPF domain-containing protein</fullName>
    </recommendedName>
</protein>
<evidence type="ECO:0008006" key="4">
    <source>
        <dbReference type="Google" id="ProtNLM"/>
    </source>
</evidence>
<accession>J0LH48</accession>
<evidence type="ECO:0000313" key="3">
    <source>
        <dbReference type="Proteomes" id="UP000006514"/>
    </source>
</evidence>
<evidence type="ECO:0000313" key="2">
    <source>
        <dbReference type="EMBL" id="EJD37113.1"/>
    </source>
</evidence>
<feature type="region of interest" description="Disordered" evidence="1">
    <location>
        <begin position="1"/>
        <end position="28"/>
    </location>
</feature>
<proteinExistence type="predicted"/>
<reference evidence="3" key="1">
    <citation type="journal article" date="2012" name="Science">
        <title>The Paleozoic origin of enzymatic lignin decomposition reconstructed from 31 fungal genomes.</title>
        <authorList>
            <person name="Floudas D."/>
            <person name="Binder M."/>
            <person name="Riley R."/>
            <person name="Barry K."/>
            <person name="Blanchette R.A."/>
            <person name="Henrissat B."/>
            <person name="Martinez A.T."/>
            <person name="Otillar R."/>
            <person name="Spatafora J.W."/>
            <person name="Yadav J.S."/>
            <person name="Aerts A."/>
            <person name="Benoit I."/>
            <person name="Boyd A."/>
            <person name="Carlson A."/>
            <person name="Copeland A."/>
            <person name="Coutinho P.M."/>
            <person name="de Vries R.P."/>
            <person name="Ferreira P."/>
            <person name="Findley K."/>
            <person name="Foster B."/>
            <person name="Gaskell J."/>
            <person name="Glotzer D."/>
            <person name="Gorecki P."/>
            <person name="Heitman J."/>
            <person name="Hesse C."/>
            <person name="Hori C."/>
            <person name="Igarashi K."/>
            <person name="Jurgens J.A."/>
            <person name="Kallen N."/>
            <person name="Kersten P."/>
            <person name="Kohler A."/>
            <person name="Kuees U."/>
            <person name="Kumar T.K.A."/>
            <person name="Kuo A."/>
            <person name="LaButti K."/>
            <person name="Larrondo L.F."/>
            <person name="Lindquist E."/>
            <person name="Ling A."/>
            <person name="Lombard V."/>
            <person name="Lucas S."/>
            <person name="Lundell T."/>
            <person name="Martin R."/>
            <person name="McLaughlin D.J."/>
            <person name="Morgenstern I."/>
            <person name="Morin E."/>
            <person name="Murat C."/>
            <person name="Nagy L.G."/>
            <person name="Nolan M."/>
            <person name="Ohm R.A."/>
            <person name="Patyshakuliyeva A."/>
            <person name="Rokas A."/>
            <person name="Ruiz-Duenas F.J."/>
            <person name="Sabat G."/>
            <person name="Salamov A."/>
            <person name="Samejima M."/>
            <person name="Schmutz J."/>
            <person name="Slot J.C."/>
            <person name="St John F."/>
            <person name="Stenlid J."/>
            <person name="Sun H."/>
            <person name="Sun S."/>
            <person name="Syed K."/>
            <person name="Tsang A."/>
            <person name="Wiebenga A."/>
            <person name="Young D."/>
            <person name="Pisabarro A."/>
            <person name="Eastwood D.C."/>
            <person name="Martin F."/>
            <person name="Cullen D."/>
            <person name="Grigoriev I.V."/>
            <person name="Hibbett D.S."/>
        </authorList>
    </citation>
    <scope>NUCLEOTIDE SEQUENCE [LARGE SCALE GENOMIC DNA]</scope>
    <source>
        <strain evidence="3">TFB10046</strain>
    </source>
</reference>
<dbReference type="KEGG" id="adl:AURDEDRAFT_173871"/>
<evidence type="ECO:0000256" key="1">
    <source>
        <dbReference type="SAM" id="MobiDB-lite"/>
    </source>
</evidence>
<name>J0LH48_AURST</name>
<dbReference type="AlphaFoldDB" id="J0LH48"/>
<dbReference type="EMBL" id="JH687847">
    <property type="protein sequence ID" value="EJD37113.1"/>
    <property type="molecule type" value="Genomic_DNA"/>
</dbReference>
<gene>
    <name evidence="2" type="ORF">AURDEDRAFT_173871</name>
</gene>
<keyword evidence="3" id="KW-1185">Reference proteome</keyword>